<sequence length="434" mass="49673">MVKCYTLNGEFYEQGLCFHDFNHICEVLKNNEEILQHFPVESILLLINEYSKIISKDRDILKEEGVPFLCFYLKKANLEKIIELNLKNKSYLDGFIEVGDKKFIKAQKRGLTCHWIAGNVGTLGIYSILQSIICRNSNLVRIPENCIDLIIRLLKPFKDIKIDYKEESYSGKDILKNICIVNFPSSNLQLNGHMSKLADCRVFWGGEEALNSIRSLPQKTTCKDIIFGPKYSFAIFDKEAIESIQLEKYLENLVTDIVSFNQKACSSPHVVFLEKSSISLEEVTQRFIKVFKKLYKRYPVKFLGETTCADIINIRGEYALSVDKMLHCSKGFEYTILIGSEFKLEEPIGGRTVFLKEIDDIFEVKQLITPRVQTVGIALKNQERAINLANEITKAGVDRVVKVGYMSLYDSPWDGSLVISDMVRWCSLNINGMI</sequence>
<name>A0A2T0B3P9_9CLOT</name>
<reference evidence="2 3" key="1">
    <citation type="submission" date="2018-03" db="EMBL/GenBank/DDBJ databases">
        <title>Genome sequence of Clostridium liquoris DSM 100320.</title>
        <authorList>
            <person name="Poehlein A."/>
            <person name="Daniel R."/>
        </authorList>
    </citation>
    <scope>NUCLEOTIDE SEQUENCE [LARGE SCALE GENOMIC DNA]</scope>
    <source>
        <strain evidence="2 3">DSM 100320</strain>
    </source>
</reference>
<protein>
    <submittedName>
        <fullName evidence="2">Acyl-CoA reductase (LuxC)</fullName>
    </submittedName>
</protein>
<dbReference type="GO" id="GO:0008218">
    <property type="term" value="P:bioluminescence"/>
    <property type="evidence" value="ECO:0007669"/>
    <property type="project" value="InterPro"/>
</dbReference>
<dbReference type="InterPro" id="IPR008670">
    <property type="entry name" value="CoA_reduct_LuxC"/>
</dbReference>
<proteinExistence type="predicted"/>
<dbReference type="CDD" id="cd07080">
    <property type="entry name" value="ALDH_Acyl-CoA-Red_LuxC"/>
    <property type="match status" value="1"/>
</dbReference>
<keyword evidence="3" id="KW-1185">Reference proteome</keyword>
<gene>
    <name evidence="2" type="ORF">CLLI_15800</name>
</gene>
<dbReference type="EMBL" id="PVXO01000044">
    <property type="protein sequence ID" value="PRR78496.1"/>
    <property type="molecule type" value="Genomic_DNA"/>
</dbReference>
<dbReference type="GO" id="GO:0003995">
    <property type="term" value="F:acyl-CoA dehydrogenase activity"/>
    <property type="evidence" value="ECO:0007669"/>
    <property type="project" value="InterPro"/>
</dbReference>
<organism evidence="2 3">
    <name type="scientific">Clostridium liquoris</name>
    <dbReference type="NCBI Taxonomy" id="1289519"/>
    <lineage>
        <taxon>Bacteria</taxon>
        <taxon>Bacillati</taxon>
        <taxon>Bacillota</taxon>
        <taxon>Clostridia</taxon>
        <taxon>Eubacteriales</taxon>
        <taxon>Clostridiaceae</taxon>
        <taxon>Clostridium</taxon>
    </lineage>
</organism>
<keyword evidence="1" id="KW-0521">NADP</keyword>
<dbReference type="AlphaFoldDB" id="A0A2T0B3P9"/>
<dbReference type="Pfam" id="PF05893">
    <property type="entry name" value="LuxC"/>
    <property type="match status" value="1"/>
</dbReference>
<accession>A0A2T0B3P9</accession>
<evidence type="ECO:0000313" key="3">
    <source>
        <dbReference type="Proteomes" id="UP000239706"/>
    </source>
</evidence>
<dbReference type="RefSeq" id="WP_106063677.1">
    <property type="nucleotide sequence ID" value="NZ_PVXO01000044.1"/>
</dbReference>
<evidence type="ECO:0000313" key="2">
    <source>
        <dbReference type="EMBL" id="PRR78496.1"/>
    </source>
</evidence>
<evidence type="ECO:0000256" key="1">
    <source>
        <dbReference type="ARBA" id="ARBA00022857"/>
    </source>
</evidence>
<dbReference type="Proteomes" id="UP000239706">
    <property type="component" value="Unassembled WGS sequence"/>
</dbReference>
<dbReference type="OrthoDB" id="580775at2"/>
<comment type="caution">
    <text evidence="2">The sequence shown here is derived from an EMBL/GenBank/DDBJ whole genome shotgun (WGS) entry which is preliminary data.</text>
</comment>